<comment type="catalytic activity">
    <reaction evidence="5">
        <text>a 2'-deoxyadenosine in DNA + S-adenosyl-L-methionine = an N(6)-methyl-2'-deoxyadenosine in DNA + S-adenosyl-L-homocysteine + H(+)</text>
        <dbReference type="Rhea" id="RHEA:15197"/>
        <dbReference type="Rhea" id="RHEA-COMP:12418"/>
        <dbReference type="Rhea" id="RHEA-COMP:12419"/>
        <dbReference type="ChEBI" id="CHEBI:15378"/>
        <dbReference type="ChEBI" id="CHEBI:57856"/>
        <dbReference type="ChEBI" id="CHEBI:59789"/>
        <dbReference type="ChEBI" id="CHEBI:90615"/>
        <dbReference type="ChEBI" id="CHEBI:90616"/>
        <dbReference type="EC" id="2.1.1.72"/>
    </reaction>
</comment>
<dbReference type="AlphaFoldDB" id="A0A518ALG6"/>
<accession>A0A518ALG6</accession>
<dbReference type="SUPFAM" id="SSF53335">
    <property type="entry name" value="S-adenosyl-L-methionine-dependent methyltransferases"/>
    <property type="match status" value="1"/>
</dbReference>
<evidence type="ECO:0000313" key="6">
    <source>
        <dbReference type="EMBL" id="QDU55578.1"/>
    </source>
</evidence>
<dbReference type="InterPro" id="IPR012327">
    <property type="entry name" value="MeTrfase_D12"/>
</dbReference>
<keyword evidence="7" id="KW-1185">Reference proteome</keyword>
<dbReference type="REBASE" id="355753">
    <property type="entry name" value="M.PbaPan181ORF17700P"/>
</dbReference>
<evidence type="ECO:0000256" key="4">
    <source>
        <dbReference type="ARBA" id="ARBA00022691"/>
    </source>
</evidence>
<dbReference type="GO" id="GO:0003676">
    <property type="term" value="F:nucleic acid binding"/>
    <property type="evidence" value="ECO:0007669"/>
    <property type="project" value="InterPro"/>
</dbReference>
<dbReference type="InterPro" id="IPR002052">
    <property type="entry name" value="DNA_methylase_N6_adenine_CS"/>
</dbReference>
<evidence type="ECO:0000256" key="1">
    <source>
        <dbReference type="ARBA" id="ARBA00011900"/>
    </source>
</evidence>
<dbReference type="Pfam" id="PF02086">
    <property type="entry name" value="MethyltransfD12"/>
    <property type="match status" value="1"/>
</dbReference>
<dbReference type="GO" id="GO:0009307">
    <property type="term" value="P:DNA restriction-modification system"/>
    <property type="evidence" value="ECO:0007669"/>
    <property type="project" value="InterPro"/>
</dbReference>
<sequence>MSVTTCQPVARLSRQENPAYLTEQLITYLGNKRSLLSQIETAVEQIKRRLHRSHLRCFDVFSGSGVVSRALKRHASLLVSNDLELYAAIAGRCYLANRSEVDLAAIDEWVERLNARLEVDPPQPGFVSEMYAPRDESQITRDDRVFYTRNNALRLDHYRRYLNEVPAEHRDFLLAPLLSAASVHANTAGVFKGFYKDRATKIGQFGGSGRDALSRIRGNIVLRPPVLSHFECDWQVLQLDANVAARSAGEFDLAYLDPPYNQHPYGSNYFMLNLLARYERPERVSRVSGIPVDWNRSGYNVRIESLRLMTDLVQQIDTRFLLISFNDEGFIAPADMQAMLEKVGRVEVIKQRYNAFRGSRSFKNRSLHVTEHLFLVEK</sequence>
<dbReference type="Proteomes" id="UP000315750">
    <property type="component" value="Chromosome"/>
</dbReference>
<proteinExistence type="predicted"/>
<reference evidence="6 7" key="1">
    <citation type="submission" date="2019-02" db="EMBL/GenBank/DDBJ databases">
        <title>Deep-cultivation of Planctomycetes and their phenomic and genomic characterization uncovers novel biology.</title>
        <authorList>
            <person name="Wiegand S."/>
            <person name="Jogler M."/>
            <person name="Boedeker C."/>
            <person name="Pinto D."/>
            <person name="Vollmers J."/>
            <person name="Rivas-Marin E."/>
            <person name="Kohn T."/>
            <person name="Peeters S.H."/>
            <person name="Heuer A."/>
            <person name="Rast P."/>
            <person name="Oberbeckmann S."/>
            <person name="Bunk B."/>
            <person name="Jeske O."/>
            <person name="Meyerdierks A."/>
            <person name="Storesund J.E."/>
            <person name="Kallscheuer N."/>
            <person name="Luecker S."/>
            <person name="Lage O.M."/>
            <person name="Pohl T."/>
            <person name="Merkel B.J."/>
            <person name="Hornburger P."/>
            <person name="Mueller R.-W."/>
            <person name="Bruemmer F."/>
            <person name="Labrenz M."/>
            <person name="Spormann A.M."/>
            <person name="Op den Camp H."/>
            <person name="Overmann J."/>
            <person name="Amann R."/>
            <person name="Jetten M.S.M."/>
            <person name="Mascher T."/>
            <person name="Medema M.H."/>
            <person name="Devos D.P."/>
            <person name="Kaster A.-K."/>
            <person name="Ovreas L."/>
            <person name="Rohde M."/>
            <person name="Galperin M.Y."/>
            <person name="Jogler C."/>
        </authorList>
    </citation>
    <scope>NUCLEOTIDE SEQUENCE [LARGE SCALE GENOMIC DNA]</scope>
    <source>
        <strain evidence="6 7">Pan181</strain>
    </source>
</reference>
<dbReference type="PROSITE" id="PS00092">
    <property type="entry name" value="N6_MTASE"/>
    <property type="match status" value="1"/>
</dbReference>
<protein>
    <recommendedName>
        <fullName evidence="1">site-specific DNA-methyltransferase (adenine-specific)</fullName>
        <ecNumber evidence="1">2.1.1.72</ecNumber>
    </recommendedName>
</protein>
<dbReference type="KEGG" id="amuc:Pan181_17700"/>
<evidence type="ECO:0000256" key="3">
    <source>
        <dbReference type="ARBA" id="ARBA00022679"/>
    </source>
</evidence>
<dbReference type="GO" id="GO:0032259">
    <property type="term" value="P:methylation"/>
    <property type="evidence" value="ECO:0007669"/>
    <property type="project" value="UniProtKB-KW"/>
</dbReference>
<evidence type="ECO:0000313" key="7">
    <source>
        <dbReference type="Proteomes" id="UP000315750"/>
    </source>
</evidence>
<dbReference type="OrthoDB" id="9805629at2"/>
<dbReference type="EC" id="2.1.1.72" evidence="1"/>
<dbReference type="EMBL" id="CP036278">
    <property type="protein sequence ID" value="QDU55578.1"/>
    <property type="molecule type" value="Genomic_DNA"/>
</dbReference>
<organism evidence="6 7">
    <name type="scientific">Aeoliella mucimassa</name>
    <dbReference type="NCBI Taxonomy" id="2527972"/>
    <lineage>
        <taxon>Bacteria</taxon>
        <taxon>Pseudomonadati</taxon>
        <taxon>Planctomycetota</taxon>
        <taxon>Planctomycetia</taxon>
        <taxon>Pirellulales</taxon>
        <taxon>Lacipirellulaceae</taxon>
        <taxon>Aeoliella</taxon>
    </lineage>
</organism>
<gene>
    <name evidence="6" type="primary">fokIM_1</name>
    <name evidence="6" type="ORF">Pan181_17700</name>
</gene>
<keyword evidence="4" id="KW-0949">S-adenosyl-L-methionine</keyword>
<name>A0A518ALG6_9BACT</name>
<keyword evidence="3 6" id="KW-0808">Transferase</keyword>
<evidence type="ECO:0000256" key="2">
    <source>
        <dbReference type="ARBA" id="ARBA00022603"/>
    </source>
</evidence>
<dbReference type="InterPro" id="IPR029063">
    <property type="entry name" value="SAM-dependent_MTases_sf"/>
</dbReference>
<keyword evidence="2 6" id="KW-0489">Methyltransferase</keyword>
<dbReference type="RefSeq" id="WP_145246422.1">
    <property type="nucleotide sequence ID" value="NZ_CP036278.1"/>
</dbReference>
<evidence type="ECO:0000256" key="5">
    <source>
        <dbReference type="ARBA" id="ARBA00047942"/>
    </source>
</evidence>
<dbReference type="GO" id="GO:0009007">
    <property type="term" value="F:site-specific DNA-methyltransferase (adenine-specific) activity"/>
    <property type="evidence" value="ECO:0007669"/>
    <property type="project" value="UniProtKB-EC"/>
</dbReference>